<feature type="signal peptide" evidence="1">
    <location>
        <begin position="1"/>
        <end position="19"/>
    </location>
</feature>
<keyword evidence="1" id="KW-0732">Signal</keyword>
<feature type="chain" id="PRO_5019544552" description="DUF6705 domain-containing protein" evidence="1">
    <location>
        <begin position="20"/>
        <end position="192"/>
    </location>
</feature>
<evidence type="ECO:0000259" key="2">
    <source>
        <dbReference type="Pfam" id="PF20448"/>
    </source>
</evidence>
<dbReference type="AlphaFoldDB" id="A0A434A056"/>
<protein>
    <recommendedName>
        <fullName evidence="2">DUF6705 domain-containing protein</fullName>
    </recommendedName>
</protein>
<name>A0A434A056_9FLAO</name>
<dbReference type="PROSITE" id="PS51257">
    <property type="entry name" value="PROKAR_LIPOPROTEIN"/>
    <property type="match status" value="1"/>
</dbReference>
<evidence type="ECO:0000313" key="4">
    <source>
        <dbReference type="Proteomes" id="UP000288102"/>
    </source>
</evidence>
<reference evidence="4" key="1">
    <citation type="journal article" date="2019" name="Syst. Appl. Microbiol.">
        <title>Flavobacterium circumlabens sp. nov. and Flavobacterium cupreum sp. nov., two psychrotrophic species isolated from Antarctic environmental samples.</title>
        <authorList>
            <person name="Kralova S."/>
            <person name="Busse H.-J."/>
            <person name="Svec P."/>
            <person name="Maslanova I."/>
            <person name="Stankova E."/>
            <person name="Bartak M."/>
            <person name="Sedlacek I."/>
        </authorList>
    </citation>
    <scope>NUCLEOTIDE SEQUENCE [LARGE SCALE GENOMIC DNA]</scope>
    <source>
        <strain evidence="4">CCM 8825</strain>
    </source>
</reference>
<dbReference type="Pfam" id="PF20448">
    <property type="entry name" value="DUF6705"/>
    <property type="match status" value="1"/>
</dbReference>
<dbReference type="Proteomes" id="UP000288102">
    <property type="component" value="Unassembled WGS sequence"/>
</dbReference>
<dbReference type="OrthoDB" id="1274930at2"/>
<feature type="domain" description="DUF6705" evidence="2">
    <location>
        <begin position="1"/>
        <end position="109"/>
    </location>
</feature>
<evidence type="ECO:0000313" key="3">
    <source>
        <dbReference type="EMBL" id="RUT67770.1"/>
    </source>
</evidence>
<evidence type="ECO:0000256" key="1">
    <source>
        <dbReference type="SAM" id="SignalP"/>
    </source>
</evidence>
<gene>
    <name evidence="3" type="ORF">D0817_24720</name>
</gene>
<dbReference type="EMBL" id="QWDM01000031">
    <property type="protein sequence ID" value="RUT67770.1"/>
    <property type="molecule type" value="Genomic_DNA"/>
</dbReference>
<accession>A0A434A056</accession>
<comment type="caution">
    <text evidence="3">The sequence shown here is derived from an EMBL/GenBank/DDBJ whole genome shotgun (WGS) entry which is preliminary data.</text>
</comment>
<organism evidence="3 4">
    <name type="scientific">Flavobacterium cupreum</name>
    <dbReference type="NCBI Taxonomy" id="2133766"/>
    <lineage>
        <taxon>Bacteria</taxon>
        <taxon>Pseudomonadati</taxon>
        <taxon>Bacteroidota</taxon>
        <taxon>Flavobacteriia</taxon>
        <taxon>Flavobacteriales</taxon>
        <taxon>Flavobacteriaceae</taxon>
        <taxon>Flavobacterium</taxon>
    </lineage>
</organism>
<dbReference type="RefSeq" id="WP_127340944.1">
    <property type="nucleotide sequence ID" value="NZ_QWDM01000031.1"/>
</dbReference>
<proteinExistence type="predicted"/>
<dbReference type="InterPro" id="IPR046551">
    <property type="entry name" value="DUF6705"/>
</dbReference>
<keyword evidence="4" id="KW-1185">Reference proteome</keyword>
<sequence>MKKIFILGFIILSTISCRAQTIVPVEKMGDYIDAGNGIPDNTYLKDVNNLLTKYVGTWKGNYQGKDYTLYISKTTSKYETITRDRLLIRYLITSSNGSVLENTQSIPDNSPYIISGSYFNKDLTSYALDFAGKNSQCGNLGTVFIRTKNAANTLMSLGFEPDRIMISEETCPGFKLAELTFPRNNSIMLTKQ</sequence>